<dbReference type="Pfam" id="PF04773">
    <property type="entry name" value="FecR"/>
    <property type="match status" value="1"/>
</dbReference>
<gene>
    <name evidence="5" type="ORF">QN243_15010</name>
</gene>
<evidence type="ECO:0000313" key="6">
    <source>
        <dbReference type="Proteomes" id="UP001302020"/>
    </source>
</evidence>
<protein>
    <submittedName>
        <fullName evidence="5">FecR domain-containing protein</fullName>
    </submittedName>
</protein>
<keyword evidence="6" id="KW-1185">Reference proteome</keyword>
<keyword evidence="2" id="KW-0472">Membrane</keyword>
<organism evidence="5 6">
    <name type="scientific">Xanthomonas rydalmerensis</name>
    <dbReference type="NCBI Taxonomy" id="3046274"/>
    <lineage>
        <taxon>Bacteria</taxon>
        <taxon>Pseudomonadati</taxon>
        <taxon>Pseudomonadota</taxon>
        <taxon>Gammaproteobacteria</taxon>
        <taxon>Lysobacterales</taxon>
        <taxon>Lysobacteraceae</taxon>
        <taxon>Xanthomonas</taxon>
    </lineage>
</organism>
<dbReference type="InterPro" id="IPR012373">
    <property type="entry name" value="Ferrdict_sens_TM"/>
</dbReference>
<proteinExistence type="predicted"/>
<dbReference type="InterPro" id="IPR006860">
    <property type="entry name" value="FecR"/>
</dbReference>
<feature type="compositionally biased region" description="Low complexity" evidence="1">
    <location>
        <begin position="72"/>
        <end position="81"/>
    </location>
</feature>
<evidence type="ECO:0000259" key="3">
    <source>
        <dbReference type="Pfam" id="PF04773"/>
    </source>
</evidence>
<keyword evidence="2" id="KW-1133">Transmembrane helix</keyword>
<evidence type="ECO:0000256" key="2">
    <source>
        <dbReference type="SAM" id="Phobius"/>
    </source>
</evidence>
<dbReference type="Proteomes" id="UP001302020">
    <property type="component" value="Chromosome"/>
</dbReference>
<reference evidence="5 6" key="1">
    <citation type="submission" date="2023-05" db="EMBL/GenBank/DDBJ databases">
        <title>Xanthomonas rydalmerenesis sp. nov., a novel Xanthomonas species isolated from Fragaria x ananassa.</title>
        <authorList>
            <person name="McKnight D.J.E."/>
            <person name="Wong-Bajracharya J."/>
            <person name="Okoh E.B."/>
            <person name="Snijders F."/>
            <person name="Lidbetter F."/>
            <person name="Webster J."/>
            <person name="Djordjevic S.P."/>
            <person name="Bogema D.R."/>
            <person name="Chapman T.A."/>
        </authorList>
    </citation>
    <scope>NUCLEOTIDE SEQUENCE [LARGE SCALE GENOMIC DNA]</scope>
    <source>
        <strain evidence="5 6">DAR34883</strain>
    </source>
</reference>
<name>A0ABZ0JJT8_9XANT</name>
<dbReference type="RefSeq" id="WP_317843555.1">
    <property type="nucleotide sequence ID" value="NZ_CP126170.1"/>
</dbReference>
<feature type="domain" description="FecR N-terminal" evidence="4">
    <location>
        <begin position="14"/>
        <end position="56"/>
    </location>
</feature>
<feature type="transmembrane region" description="Helical" evidence="2">
    <location>
        <begin position="113"/>
        <end position="132"/>
    </location>
</feature>
<dbReference type="PIRSF" id="PIRSF018266">
    <property type="entry name" value="FecR"/>
    <property type="match status" value="1"/>
</dbReference>
<accession>A0ABZ0JJT8</accession>
<evidence type="ECO:0000259" key="4">
    <source>
        <dbReference type="Pfam" id="PF16220"/>
    </source>
</evidence>
<sequence length="346" mass="37944">MNQTPPTMDGTVAEQAAAWFLRHREAPLGEPERLAFLEWMQRSPEHVREYLRASRLHREVGEAMSPRRRQDAAAGQAAVAAHPSRAKVVPLFSGTGPRDAAPAARRPRRRWQVAIAAAACVAIALGVLLAHLQSPELLLQAGHGQLRAFTLADGSRVRLNADSVVRVRLGWLARRAELLRGEASFDIAADRRPFQVQVGGLHIRDIGTVFDVARRLQDTRIGVVSGAVEVCSNGENARCLARLDAGRVATVDHGSLVVRPLSMPASMLLDWQQRKISFLDERLDEVAQAFNRHNTVQVVIADQAAASARLSGSLDAHRVSALQAFLQRDPRLVVQRDGDTVRVSSR</sequence>
<keyword evidence="2" id="KW-0812">Transmembrane</keyword>
<dbReference type="EMBL" id="CP126172">
    <property type="protein sequence ID" value="WOS39721.1"/>
    <property type="molecule type" value="Genomic_DNA"/>
</dbReference>
<dbReference type="InterPro" id="IPR032623">
    <property type="entry name" value="FecR_N"/>
</dbReference>
<dbReference type="PANTHER" id="PTHR30273:SF2">
    <property type="entry name" value="PROTEIN FECR"/>
    <property type="match status" value="1"/>
</dbReference>
<dbReference type="Pfam" id="PF16220">
    <property type="entry name" value="DUF4880"/>
    <property type="match status" value="1"/>
</dbReference>
<evidence type="ECO:0000313" key="5">
    <source>
        <dbReference type="EMBL" id="WOS39721.1"/>
    </source>
</evidence>
<dbReference type="PANTHER" id="PTHR30273">
    <property type="entry name" value="PERIPLASMIC SIGNAL SENSOR AND SIGMA FACTOR ACTIVATOR FECR-RELATED"/>
    <property type="match status" value="1"/>
</dbReference>
<feature type="domain" description="FecR protein" evidence="3">
    <location>
        <begin position="141"/>
        <end position="229"/>
    </location>
</feature>
<dbReference type="Gene3D" id="2.60.120.1440">
    <property type="match status" value="1"/>
</dbReference>
<evidence type="ECO:0000256" key="1">
    <source>
        <dbReference type="SAM" id="MobiDB-lite"/>
    </source>
</evidence>
<feature type="region of interest" description="Disordered" evidence="1">
    <location>
        <begin position="62"/>
        <end position="81"/>
    </location>
</feature>